<dbReference type="AlphaFoldDB" id="A0AAU2ABG2"/>
<sequence>MPEGQQTTTAPGIDYTRLGLGDDIPGLVPLVGVKTPHTVGFGIDALGKWCIEAHAADGTAPDPTQWWTAHVDSEDDISDEDEAVIDLSAYPVDNPAGAVALQEELGRRFPEATIIWKPGVMNSLDEHRTSAHRALAAAAAARIAITCRTHRFATGPAPRIMSGGTLPGPDPPRGQVRRTPPPAQKPAPETPGIDHPNPGVKSCDTKLHSLRGSYSTPWKAGWSAGASPKFRSTPAQPRHGPPRRPWWWDSDTTSTKNAST</sequence>
<gene>
    <name evidence="2" type="ORF">OHA22_44305</name>
</gene>
<feature type="region of interest" description="Disordered" evidence="1">
    <location>
        <begin position="154"/>
        <end position="260"/>
    </location>
</feature>
<evidence type="ECO:0000313" key="2">
    <source>
        <dbReference type="EMBL" id="WTT22064.1"/>
    </source>
</evidence>
<proteinExistence type="predicted"/>
<organism evidence="2">
    <name type="scientific">Streptomyces sp. NBC_00093</name>
    <dbReference type="NCBI Taxonomy" id="2975649"/>
    <lineage>
        <taxon>Bacteria</taxon>
        <taxon>Bacillati</taxon>
        <taxon>Actinomycetota</taxon>
        <taxon>Actinomycetes</taxon>
        <taxon>Kitasatosporales</taxon>
        <taxon>Streptomycetaceae</taxon>
        <taxon>Streptomyces</taxon>
    </lineage>
</organism>
<reference evidence="2" key="1">
    <citation type="submission" date="2022-10" db="EMBL/GenBank/DDBJ databases">
        <title>The complete genomes of actinobacterial strains from the NBC collection.</title>
        <authorList>
            <person name="Joergensen T.S."/>
            <person name="Alvarez Arevalo M."/>
            <person name="Sterndorff E.B."/>
            <person name="Faurdal D."/>
            <person name="Vuksanovic O."/>
            <person name="Mourched A.-S."/>
            <person name="Charusanti P."/>
            <person name="Shaw S."/>
            <person name="Blin K."/>
            <person name="Weber T."/>
        </authorList>
    </citation>
    <scope>NUCLEOTIDE SEQUENCE</scope>
    <source>
        <strain evidence="2">NBC_00093</strain>
    </source>
</reference>
<protein>
    <submittedName>
        <fullName evidence="2">Uncharacterized protein</fullName>
    </submittedName>
</protein>
<name>A0AAU2ABG2_9ACTN</name>
<evidence type="ECO:0000256" key="1">
    <source>
        <dbReference type="SAM" id="MobiDB-lite"/>
    </source>
</evidence>
<feature type="compositionally biased region" description="Polar residues" evidence="1">
    <location>
        <begin position="250"/>
        <end position="260"/>
    </location>
</feature>
<dbReference type="EMBL" id="CP108222">
    <property type="protein sequence ID" value="WTT22064.1"/>
    <property type="molecule type" value="Genomic_DNA"/>
</dbReference>
<accession>A0AAU2ABG2</accession>
<feature type="compositionally biased region" description="Pro residues" evidence="1">
    <location>
        <begin position="179"/>
        <end position="189"/>
    </location>
</feature>